<evidence type="ECO:0000256" key="1">
    <source>
        <dbReference type="SAM" id="MobiDB-lite"/>
    </source>
</evidence>
<feature type="region of interest" description="Disordered" evidence="1">
    <location>
        <begin position="60"/>
        <end position="96"/>
    </location>
</feature>
<feature type="non-terminal residue" evidence="2">
    <location>
        <position position="96"/>
    </location>
</feature>
<organism evidence="2 3">
    <name type="scientific">Iphiclides podalirius</name>
    <name type="common">scarce swallowtail</name>
    <dbReference type="NCBI Taxonomy" id="110791"/>
    <lineage>
        <taxon>Eukaryota</taxon>
        <taxon>Metazoa</taxon>
        <taxon>Ecdysozoa</taxon>
        <taxon>Arthropoda</taxon>
        <taxon>Hexapoda</taxon>
        <taxon>Insecta</taxon>
        <taxon>Pterygota</taxon>
        <taxon>Neoptera</taxon>
        <taxon>Endopterygota</taxon>
        <taxon>Lepidoptera</taxon>
        <taxon>Glossata</taxon>
        <taxon>Ditrysia</taxon>
        <taxon>Papilionoidea</taxon>
        <taxon>Papilionidae</taxon>
        <taxon>Papilioninae</taxon>
        <taxon>Iphiclides</taxon>
    </lineage>
</organism>
<evidence type="ECO:0000313" key="2">
    <source>
        <dbReference type="EMBL" id="CAH2039836.1"/>
    </source>
</evidence>
<protein>
    <submittedName>
        <fullName evidence="2">Uncharacterized protein</fullName>
    </submittedName>
</protein>
<reference evidence="2" key="1">
    <citation type="submission" date="2022-03" db="EMBL/GenBank/DDBJ databases">
        <authorList>
            <person name="Martin H S."/>
        </authorList>
    </citation>
    <scope>NUCLEOTIDE SEQUENCE</scope>
</reference>
<evidence type="ECO:0000313" key="3">
    <source>
        <dbReference type="Proteomes" id="UP000837857"/>
    </source>
</evidence>
<sequence length="96" mass="10551">MATTQPSQFLKQTRIGDYSATELRKPARIIDMFDLRAGDGYSKKWAESVPPARIMQACGTTPPVRRRRMQSDPAHAPLGLRNGGPVGDHSCTPTEV</sequence>
<dbReference type="EMBL" id="OW152823">
    <property type="protein sequence ID" value="CAH2039836.1"/>
    <property type="molecule type" value="Genomic_DNA"/>
</dbReference>
<accession>A0ABN8HTS6</accession>
<gene>
    <name evidence="2" type="ORF">IPOD504_LOCUS2032</name>
</gene>
<dbReference type="Proteomes" id="UP000837857">
    <property type="component" value="Chromosome 11"/>
</dbReference>
<name>A0ABN8HTS6_9NEOP</name>
<keyword evidence="3" id="KW-1185">Reference proteome</keyword>
<proteinExistence type="predicted"/>